<feature type="transmembrane region" description="Helical" evidence="1">
    <location>
        <begin position="123"/>
        <end position="143"/>
    </location>
</feature>
<sequence length="288" mass="33171">MWLVQLLKQPYPINSFRKMTWLAAIISVFVFLFLSFFQPFGLVSDTWGALLKVTSMYGLITFFTMVLTTWGIRSLFPNYFLEKNWVFGRELLITLLYFFLIGGVNALYSNYQFAIGLSLKGFLWFQFYTLGVGIFPILFFMMFKYTRLLSKNSKTAHDLSGSLSKSIKSGKSNLHTKIQIHSELKKDDLEIFAEDLIYAEAADNYIAIHHLHNGELQKSMVRSTLGRLETDVADYPHLVRCHRAFLVNLDFLESFKGNAQGLQLKLKSISNEIPVSRNRVGKIKELLD</sequence>
<dbReference type="SMART" id="SM00850">
    <property type="entry name" value="LytTR"/>
    <property type="match status" value="1"/>
</dbReference>
<keyword evidence="1" id="KW-1133">Transmembrane helix</keyword>
<keyword evidence="4" id="KW-1185">Reference proteome</keyword>
<dbReference type="PANTHER" id="PTHR37299">
    <property type="entry name" value="TRANSCRIPTIONAL REGULATOR-RELATED"/>
    <property type="match status" value="1"/>
</dbReference>
<name>A0ABQ6PZN1_9BACT</name>
<proteinExistence type="predicted"/>
<keyword evidence="1" id="KW-0472">Membrane</keyword>
<dbReference type="Proteomes" id="UP001307705">
    <property type="component" value="Unassembled WGS sequence"/>
</dbReference>
<evidence type="ECO:0000313" key="3">
    <source>
        <dbReference type="EMBL" id="GMQ33384.1"/>
    </source>
</evidence>
<feature type="transmembrane region" description="Helical" evidence="1">
    <location>
        <begin position="21"/>
        <end position="43"/>
    </location>
</feature>
<keyword evidence="1" id="KW-0812">Transmembrane</keyword>
<evidence type="ECO:0000313" key="4">
    <source>
        <dbReference type="Proteomes" id="UP001307705"/>
    </source>
</evidence>
<feature type="transmembrane region" description="Helical" evidence="1">
    <location>
        <begin position="49"/>
        <end position="70"/>
    </location>
</feature>
<gene>
    <name evidence="3" type="ORF">Ataiwa_16560</name>
</gene>
<evidence type="ECO:0000256" key="1">
    <source>
        <dbReference type="SAM" id="Phobius"/>
    </source>
</evidence>
<protein>
    <submittedName>
        <fullName evidence="3">LytTR family DNA-binding domain-containing protein</fullName>
    </submittedName>
</protein>
<keyword evidence="3" id="KW-0238">DNA-binding</keyword>
<dbReference type="EMBL" id="BTPE01000005">
    <property type="protein sequence ID" value="GMQ33384.1"/>
    <property type="molecule type" value="Genomic_DNA"/>
</dbReference>
<dbReference type="GO" id="GO:0003677">
    <property type="term" value="F:DNA binding"/>
    <property type="evidence" value="ECO:0007669"/>
    <property type="project" value="UniProtKB-KW"/>
</dbReference>
<dbReference type="PROSITE" id="PS50930">
    <property type="entry name" value="HTH_LYTTR"/>
    <property type="match status" value="1"/>
</dbReference>
<dbReference type="PANTHER" id="PTHR37299:SF1">
    <property type="entry name" value="STAGE 0 SPORULATION PROTEIN A HOMOLOG"/>
    <property type="match status" value="1"/>
</dbReference>
<evidence type="ECO:0000259" key="2">
    <source>
        <dbReference type="PROSITE" id="PS50930"/>
    </source>
</evidence>
<reference evidence="3 4" key="1">
    <citation type="submission" date="2023-08" db="EMBL/GenBank/DDBJ databases">
        <title>Draft genome sequence of Algoriphagus taiwanensis.</title>
        <authorList>
            <person name="Takatani N."/>
            <person name="Hosokawa M."/>
            <person name="Sawabe T."/>
        </authorList>
    </citation>
    <scope>NUCLEOTIDE SEQUENCE [LARGE SCALE GENOMIC DNA]</scope>
    <source>
        <strain evidence="3 4">JCM 19755</strain>
    </source>
</reference>
<dbReference type="Pfam" id="PF04397">
    <property type="entry name" value="LytTR"/>
    <property type="match status" value="1"/>
</dbReference>
<accession>A0ABQ6PZN1</accession>
<feature type="transmembrane region" description="Helical" evidence="1">
    <location>
        <begin position="91"/>
        <end position="111"/>
    </location>
</feature>
<comment type="caution">
    <text evidence="3">The sequence shown here is derived from an EMBL/GenBank/DDBJ whole genome shotgun (WGS) entry which is preliminary data.</text>
</comment>
<dbReference type="Gene3D" id="2.40.50.1020">
    <property type="entry name" value="LytTr DNA-binding domain"/>
    <property type="match status" value="1"/>
</dbReference>
<organism evidence="3 4">
    <name type="scientific">Algoriphagus taiwanensis</name>
    <dbReference type="NCBI Taxonomy" id="1445656"/>
    <lineage>
        <taxon>Bacteria</taxon>
        <taxon>Pseudomonadati</taxon>
        <taxon>Bacteroidota</taxon>
        <taxon>Cytophagia</taxon>
        <taxon>Cytophagales</taxon>
        <taxon>Cyclobacteriaceae</taxon>
        <taxon>Algoriphagus</taxon>
    </lineage>
</organism>
<dbReference type="InterPro" id="IPR046947">
    <property type="entry name" value="LytR-like"/>
</dbReference>
<feature type="domain" description="HTH LytTR-type" evidence="2">
    <location>
        <begin position="195"/>
        <end position="288"/>
    </location>
</feature>
<dbReference type="InterPro" id="IPR007492">
    <property type="entry name" value="LytTR_DNA-bd_dom"/>
</dbReference>